<proteinExistence type="predicted"/>
<evidence type="ECO:0000313" key="2">
    <source>
        <dbReference type="EMBL" id="KAK3496777.1"/>
    </source>
</evidence>
<comment type="caution">
    <text evidence="2">The sequence shown here is derived from an EMBL/GenBank/DDBJ whole genome shotgun (WGS) entry which is preliminary data.</text>
</comment>
<organism evidence="2 3">
    <name type="scientific">Neurospora hispaniola</name>
    <dbReference type="NCBI Taxonomy" id="588809"/>
    <lineage>
        <taxon>Eukaryota</taxon>
        <taxon>Fungi</taxon>
        <taxon>Dikarya</taxon>
        <taxon>Ascomycota</taxon>
        <taxon>Pezizomycotina</taxon>
        <taxon>Sordariomycetes</taxon>
        <taxon>Sordariomycetidae</taxon>
        <taxon>Sordariales</taxon>
        <taxon>Sordariaceae</taxon>
        <taxon>Neurospora</taxon>
    </lineage>
</organism>
<dbReference type="EMBL" id="JAULSX010000002">
    <property type="protein sequence ID" value="KAK3496777.1"/>
    <property type="molecule type" value="Genomic_DNA"/>
</dbReference>
<feature type="compositionally biased region" description="Basic and acidic residues" evidence="1">
    <location>
        <begin position="12"/>
        <end position="22"/>
    </location>
</feature>
<evidence type="ECO:0000313" key="3">
    <source>
        <dbReference type="Proteomes" id="UP001285908"/>
    </source>
</evidence>
<feature type="region of interest" description="Disordered" evidence="1">
    <location>
        <begin position="1"/>
        <end position="26"/>
    </location>
</feature>
<name>A0AAJ0MT95_9PEZI</name>
<dbReference type="AlphaFoldDB" id="A0AAJ0MT95"/>
<keyword evidence="3" id="KW-1185">Reference proteome</keyword>
<dbReference type="Proteomes" id="UP001285908">
    <property type="component" value="Unassembled WGS sequence"/>
</dbReference>
<evidence type="ECO:0000256" key="1">
    <source>
        <dbReference type="SAM" id="MobiDB-lite"/>
    </source>
</evidence>
<dbReference type="GeneID" id="87879216"/>
<accession>A0AAJ0MT95</accession>
<sequence>MGADEALLTLGKEPRGANDTRSQETTARIRRSIATCPPVSCCDANHGQPISQRQTTTKATEYHPQNLPFPQHSWVIFLDARTSFVSCEKESKKKKNEFSPSINPALSCSGLPLRGSILAANTTVHVVPACVDTVKDPAVLRLDLSSHNQKFSL</sequence>
<protein>
    <submittedName>
        <fullName evidence="2">Uncharacterized protein</fullName>
    </submittedName>
</protein>
<dbReference type="RefSeq" id="XP_062695041.1">
    <property type="nucleotide sequence ID" value="XM_062841594.1"/>
</dbReference>
<gene>
    <name evidence="2" type="ORF">B0T23DRAFT_64820</name>
</gene>
<reference evidence="2 3" key="1">
    <citation type="journal article" date="2023" name="Mol. Phylogenet. Evol.">
        <title>Genome-scale phylogeny and comparative genomics of the fungal order Sordariales.</title>
        <authorList>
            <person name="Hensen N."/>
            <person name="Bonometti L."/>
            <person name="Westerberg I."/>
            <person name="Brannstrom I.O."/>
            <person name="Guillou S."/>
            <person name="Cros-Aarteil S."/>
            <person name="Calhoun S."/>
            <person name="Haridas S."/>
            <person name="Kuo A."/>
            <person name="Mondo S."/>
            <person name="Pangilinan J."/>
            <person name="Riley R."/>
            <person name="LaButti K."/>
            <person name="Andreopoulos B."/>
            <person name="Lipzen A."/>
            <person name="Chen C."/>
            <person name="Yan M."/>
            <person name="Daum C."/>
            <person name="Ng V."/>
            <person name="Clum A."/>
            <person name="Steindorff A."/>
            <person name="Ohm R.A."/>
            <person name="Martin F."/>
            <person name="Silar P."/>
            <person name="Natvig D.O."/>
            <person name="Lalanne C."/>
            <person name="Gautier V."/>
            <person name="Ament-Velasquez S.L."/>
            <person name="Kruys A."/>
            <person name="Hutchinson M.I."/>
            <person name="Powell A.J."/>
            <person name="Barry K."/>
            <person name="Miller A.N."/>
            <person name="Grigoriev I.V."/>
            <person name="Debuchy R."/>
            <person name="Gladieux P."/>
            <person name="Hiltunen Thoren M."/>
            <person name="Johannesson H."/>
        </authorList>
    </citation>
    <scope>NUCLEOTIDE SEQUENCE [LARGE SCALE GENOMIC DNA]</scope>
    <source>
        <strain evidence="2 3">FGSC 10403</strain>
    </source>
</reference>